<dbReference type="PATRIC" id="fig|1391654.3.peg.8402"/>
<dbReference type="PROSITE" id="PS00444">
    <property type="entry name" value="POLYPRENYL_SYNTHASE_2"/>
    <property type="match status" value="1"/>
</dbReference>
<keyword evidence="8" id="KW-1185">Reference proteome</keyword>
<keyword evidence="3 6" id="KW-0808">Transferase</keyword>
<proteinExistence type="inferred from homology"/>
<dbReference type="KEGG" id="llu:AKJ09_08294"/>
<keyword evidence="4" id="KW-0479">Metal-binding</keyword>
<evidence type="ECO:0000313" key="7">
    <source>
        <dbReference type="EMBL" id="AKV01631.1"/>
    </source>
</evidence>
<dbReference type="GO" id="GO:0046872">
    <property type="term" value="F:metal ion binding"/>
    <property type="evidence" value="ECO:0007669"/>
    <property type="project" value="UniProtKB-KW"/>
</dbReference>
<sequence length="372" mass="39346">MSPRETSLESELDNASSARASFSETLEIVRRQVDRQLGLWLEPRLAAAAGVSAEVLAAAQAIEGLALRGGKRMRAALIAAAFDACSAEPTTDAAGSSWASALPAMVAIELLQVYLLIHDDWMDDDDVRRGGPAVHIMLRERLGDVRLGDAAAILAGDLASGYAQSALLECPVSADRLLRAAQAFARIQEDVVTGQLAEMSAVRAAQPPSVELIHSLKTASYTVTGPLALGAVLAGADDARVAEFGRFGRPLGIAFQLRDDLLGVFGDPTATGKPIWNDIRQGKRTALVTELRGSAEAEALLARVLGNPDAPSSEIEAVVRLMETSGARARVEARVQELLDETRQVLASMNLRPSLGRRVLQGAISALGERAS</sequence>
<evidence type="ECO:0000313" key="8">
    <source>
        <dbReference type="Proteomes" id="UP000064967"/>
    </source>
</evidence>
<comment type="similarity">
    <text evidence="2 6">Belongs to the FPP/GGPP synthase family.</text>
</comment>
<gene>
    <name evidence="7" type="ORF">AKJ09_08294</name>
</gene>
<reference evidence="7 8" key="1">
    <citation type="submission" date="2015-08" db="EMBL/GenBank/DDBJ databases">
        <authorList>
            <person name="Babu N.S."/>
            <person name="Beckwith C.J."/>
            <person name="Beseler K.G."/>
            <person name="Brison A."/>
            <person name="Carone J.V."/>
            <person name="Caskin T.P."/>
            <person name="Diamond M."/>
            <person name="Durham M.E."/>
            <person name="Foxe J.M."/>
            <person name="Go M."/>
            <person name="Henderson B.A."/>
            <person name="Jones I.B."/>
            <person name="McGettigan J.A."/>
            <person name="Micheletti S.J."/>
            <person name="Nasrallah M.E."/>
            <person name="Ortiz D."/>
            <person name="Piller C.R."/>
            <person name="Privatt S.R."/>
            <person name="Schneider S.L."/>
            <person name="Sharp S."/>
            <person name="Smith T.C."/>
            <person name="Stanton J.D."/>
            <person name="Ullery H.E."/>
            <person name="Wilson R.J."/>
            <person name="Serrano M.G."/>
            <person name="Buck G."/>
            <person name="Lee V."/>
            <person name="Wang Y."/>
            <person name="Carvalho R."/>
            <person name="Voegtly L."/>
            <person name="Shi R."/>
            <person name="Duckworth R."/>
            <person name="Johnson A."/>
            <person name="Loviza R."/>
            <person name="Walstead R."/>
            <person name="Shah Z."/>
            <person name="Kiflezghi M."/>
            <person name="Wade K."/>
            <person name="Ball S.L."/>
            <person name="Bradley K.W."/>
            <person name="Asai D.J."/>
            <person name="Bowman C.A."/>
            <person name="Russell D.A."/>
            <person name="Pope W.H."/>
            <person name="Jacobs-Sera D."/>
            <person name="Hendrix R.W."/>
            <person name="Hatfull G.F."/>
        </authorList>
    </citation>
    <scope>NUCLEOTIDE SEQUENCE [LARGE SCALE GENOMIC DNA]</scope>
    <source>
        <strain evidence="7 8">DSM 27648</strain>
    </source>
</reference>
<evidence type="ECO:0000256" key="1">
    <source>
        <dbReference type="ARBA" id="ARBA00001946"/>
    </source>
</evidence>
<dbReference type="SUPFAM" id="SSF48576">
    <property type="entry name" value="Terpenoid synthases"/>
    <property type="match status" value="1"/>
</dbReference>
<dbReference type="RefSeq" id="WP_146652692.1">
    <property type="nucleotide sequence ID" value="NZ_CP012333.1"/>
</dbReference>
<dbReference type="OrthoDB" id="9805316at2"/>
<dbReference type="InterPro" id="IPR033749">
    <property type="entry name" value="Polyprenyl_synt_CS"/>
</dbReference>
<dbReference type="PROSITE" id="PS00723">
    <property type="entry name" value="POLYPRENYL_SYNTHASE_1"/>
    <property type="match status" value="1"/>
</dbReference>
<organism evidence="7 8">
    <name type="scientific">Labilithrix luteola</name>
    <dbReference type="NCBI Taxonomy" id="1391654"/>
    <lineage>
        <taxon>Bacteria</taxon>
        <taxon>Pseudomonadati</taxon>
        <taxon>Myxococcota</taxon>
        <taxon>Polyangia</taxon>
        <taxon>Polyangiales</taxon>
        <taxon>Labilitrichaceae</taxon>
        <taxon>Labilithrix</taxon>
    </lineage>
</organism>
<dbReference type="Pfam" id="PF00348">
    <property type="entry name" value="polyprenyl_synt"/>
    <property type="match status" value="1"/>
</dbReference>
<dbReference type="InterPro" id="IPR000092">
    <property type="entry name" value="Polyprenyl_synt"/>
</dbReference>
<protein>
    <submittedName>
        <fullName evidence="7">Octaprenyl diphosphate synthase</fullName>
    </submittedName>
</protein>
<dbReference type="Gene3D" id="1.10.600.10">
    <property type="entry name" value="Farnesyl Diphosphate Synthase"/>
    <property type="match status" value="1"/>
</dbReference>
<dbReference type="Proteomes" id="UP000064967">
    <property type="component" value="Chromosome"/>
</dbReference>
<dbReference type="InterPro" id="IPR008949">
    <property type="entry name" value="Isoprenoid_synthase_dom_sf"/>
</dbReference>
<keyword evidence="5" id="KW-0460">Magnesium</keyword>
<dbReference type="PANTHER" id="PTHR12001">
    <property type="entry name" value="GERANYLGERANYL PYROPHOSPHATE SYNTHASE"/>
    <property type="match status" value="1"/>
</dbReference>
<comment type="cofactor">
    <cofactor evidence="1">
        <name>Mg(2+)</name>
        <dbReference type="ChEBI" id="CHEBI:18420"/>
    </cofactor>
</comment>
<evidence type="ECO:0000256" key="3">
    <source>
        <dbReference type="ARBA" id="ARBA00022679"/>
    </source>
</evidence>
<evidence type="ECO:0000256" key="2">
    <source>
        <dbReference type="ARBA" id="ARBA00006706"/>
    </source>
</evidence>
<accession>A0A0K1Q723</accession>
<dbReference type="STRING" id="1391654.AKJ09_08294"/>
<dbReference type="GO" id="GO:0004659">
    <property type="term" value="F:prenyltransferase activity"/>
    <property type="evidence" value="ECO:0007669"/>
    <property type="project" value="InterPro"/>
</dbReference>
<evidence type="ECO:0000256" key="6">
    <source>
        <dbReference type="RuleBase" id="RU004466"/>
    </source>
</evidence>
<evidence type="ECO:0000256" key="4">
    <source>
        <dbReference type="ARBA" id="ARBA00022723"/>
    </source>
</evidence>
<dbReference type="AlphaFoldDB" id="A0A0K1Q723"/>
<evidence type="ECO:0000256" key="5">
    <source>
        <dbReference type="ARBA" id="ARBA00022842"/>
    </source>
</evidence>
<dbReference type="SFLD" id="SFLDS00005">
    <property type="entry name" value="Isoprenoid_Synthase_Type_I"/>
    <property type="match status" value="1"/>
</dbReference>
<dbReference type="PANTHER" id="PTHR12001:SF85">
    <property type="entry name" value="SHORT CHAIN ISOPRENYL DIPHOSPHATE SYNTHASE"/>
    <property type="match status" value="1"/>
</dbReference>
<name>A0A0K1Q723_9BACT</name>
<dbReference type="GO" id="GO:0008299">
    <property type="term" value="P:isoprenoid biosynthetic process"/>
    <property type="evidence" value="ECO:0007669"/>
    <property type="project" value="InterPro"/>
</dbReference>
<dbReference type="EMBL" id="CP012333">
    <property type="protein sequence ID" value="AKV01631.1"/>
    <property type="molecule type" value="Genomic_DNA"/>
</dbReference>